<evidence type="ECO:0000256" key="2">
    <source>
        <dbReference type="RuleBase" id="RU003749"/>
    </source>
</evidence>
<dbReference type="EMBL" id="JACHIN010000002">
    <property type="protein sequence ID" value="MBB5076428.1"/>
    <property type="molecule type" value="Genomic_DNA"/>
</dbReference>
<dbReference type="PROSITE" id="PS50801">
    <property type="entry name" value="STAS"/>
    <property type="match status" value="1"/>
</dbReference>
<dbReference type="Proteomes" id="UP000568380">
    <property type="component" value="Unassembled WGS sequence"/>
</dbReference>
<dbReference type="NCBIfam" id="TIGR00377">
    <property type="entry name" value="ant_ant_sig"/>
    <property type="match status" value="1"/>
</dbReference>
<dbReference type="Gene3D" id="3.30.750.24">
    <property type="entry name" value="STAS domain"/>
    <property type="match status" value="1"/>
</dbReference>
<reference evidence="4 5" key="1">
    <citation type="submission" date="2020-08" db="EMBL/GenBank/DDBJ databases">
        <title>Genomic Encyclopedia of Type Strains, Phase IV (KMG-IV): sequencing the most valuable type-strain genomes for metagenomic binning, comparative biology and taxonomic classification.</title>
        <authorList>
            <person name="Goeker M."/>
        </authorList>
    </citation>
    <scope>NUCLEOTIDE SEQUENCE [LARGE SCALE GENOMIC DNA]</scope>
    <source>
        <strain evidence="4 5">DSM 45385</strain>
    </source>
</reference>
<accession>A0A7W8A0Z7</accession>
<dbReference type="PANTHER" id="PTHR33495">
    <property type="entry name" value="ANTI-SIGMA FACTOR ANTAGONIST TM_1081-RELATED-RELATED"/>
    <property type="match status" value="1"/>
</dbReference>
<dbReference type="InterPro" id="IPR058548">
    <property type="entry name" value="MlaB-like_STAS"/>
</dbReference>
<dbReference type="InterPro" id="IPR002645">
    <property type="entry name" value="STAS_dom"/>
</dbReference>
<dbReference type="RefSeq" id="WP_184959871.1">
    <property type="nucleotide sequence ID" value="NZ_JACHIN010000002.1"/>
</dbReference>
<dbReference type="SUPFAM" id="SSF52091">
    <property type="entry name" value="SpoIIaa-like"/>
    <property type="match status" value="1"/>
</dbReference>
<evidence type="ECO:0000259" key="3">
    <source>
        <dbReference type="PROSITE" id="PS50801"/>
    </source>
</evidence>
<gene>
    <name evidence="4" type="ORF">HNR40_001892</name>
</gene>
<dbReference type="PANTHER" id="PTHR33495:SF2">
    <property type="entry name" value="ANTI-SIGMA FACTOR ANTAGONIST TM_1081-RELATED"/>
    <property type="match status" value="1"/>
</dbReference>
<evidence type="ECO:0000313" key="4">
    <source>
        <dbReference type="EMBL" id="MBB5076428.1"/>
    </source>
</evidence>
<dbReference type="InterPro" id="IPR036513">
    <property type="entry name" value="STAS_dom_sf"/>
</dbReference>
<proteinExistence type="inferred from homology"/>
<dbReference type="CDD" id="cd07043">
    <property type="entry name" value="STAS_anti-anti-sigma_factors"/>
    <property type="match status" value="1"/>
</dbReference>
<evidence type="ECO:0000256" key="1">
    <source>
        <dbReference type="ARBA" id="ARBA00009013"/>
    </source>
</evidence>
<name>A0A7W8A0Z7_9ACTN</name>
<protein>
    <recommendedName>
        <fullName evidence="2">Anti-sigma factor antagonist</fullName>
    </recommendedName>
</protein>
<feature type="domain" description="STAS" evidence="3">
    <location>
        <begin position="19"/>
        <end position="107"/>
    </location>
</feature>
<comment type="similarity">
    <text evidence="1 2">Belongs to the anti-sigma-factor antagonist family.</text>
</comment>
<keyword evidence="5" id="KW-1185">Reference proteome</keyword>
<dbReference type="AlphaFoldDB" id="A0A7W8A0Z7"/>
<comment type="caution">
    <text evidence="4">The sequence shown here is derived from an EMBL/GenBank/DDBJ whole genome shotgun (WGS) entry which is preliminary data.</text>
</comment>
<sequence>MSVIDTAPLGGAGASAPTLMRLSGDIDIFTLEQVRRQLMSALNYSNSLLVLDLSQVTFCGADGLGMLLGVQARARARGITLVLTGLSPFMTRLLHASGLDRSFPIML</sequence>
<evidence type="ECO:0000313" key="5">
    <source>
        <dbReference type="Proteomes" id="UP000568380"/>
    </source>
</evidence>
<dbReference type="Pfam" id="PF13466">
    <property type="entry name" value="STAS_2"/>
    <property type="match status" value="1"/>
</dbReference>
<dbReference type="GO" id="GO:0043856">
    <property type="term" value="F:anti-sigma factor antagonist activity"/>
    <property type="evidence" value="ECO:0007669"/>
    <property type="project" value="InterPro"/>
</dbReference>
<dbReference type="InterPro" id="IPR003658">
    <property type="entry name" value="Anti-sigma_ant"/>
</dbReference>
<organism evidence="4 5">
    <name type="scientific">Nonomuraea endophytica</name>
    <dbReference type="NCBI Taxonomy" id="714136"/>
    <lineage>
        <taxon>Bacteria</taxon>
        <taxon>Bacillati</taxon>
        <taxon>Actinomycetota</taxon>
        <taxon>Actinomycetes</taxon>
        <taxon>Streptosporangiales</taxon>
        <taxon>Streptosporangiaceae</taxon>
        <taxon>Nonomuraea</taxon>
    </lineage>
</organism>